<dbReference type="AlphaFoldDB" id="A0A0F5JT71"/>
<name>A0A0F5JT71_9BURK</name>
<evidence type="ECO:0000313" key="2">
    <source>
        <dbReference type="Proteomes" id="UP000033618"/>
    </source>
</evidence>
<evidence type="ECO:0000313" key="1">
    <source>
        <dbReference type="EMBL" id="KKB61026.1"/>
    </source>
</evidence>
<protein>
    <recommendedName>
        <fullName evidence="3">SnoaL-like domain-containing protein</fullName>
    </recommendedName>
</protein>
<dbReference type="PATRIC" id="fig|28092.6.peg.6039"/>
<sequence length="135" mass="15502">MKGIETVQPSTMLDRGEACKLVLKVMDLLLDPNSSEQARRYLTESYIQHNPNIPSGVDAIIDFTRSEEAERARKSMRPASDPPMFVVEGDRIVMVLPRDLPDPSDSSKTYRTYWFDMWRIEDGKLAEHWDGALKE</sequence>
<dbReference type="STRING" id="28092.WM40_25625"/>
<proteinExistence type="predicted"/>
<dbReference type="RefSeq" id="WP_024906059.1">
    <property type="nucleotide sequence ID" value="NZ_CADFGU010000021.1"/>
</dbReference>
<keyword evidence="2" id="KW-1185">Reference proteome</keyword>
<dbReference type="Gene3D" id="3.10.450.50">
    <property type="match status" value="1"/>
</dbReference>
<organism evidence="1 2">
    <name type="scientific">Robbsia andropogonis</name>
    <dbReference type="NCBI Taxonomy" id="28092"/>
    <lineage>
        <taxon>Bacteria</taxon>
        <taxon>Pseudomonadati</taxon>
        <taxon>Pseudomonadota</taxon>
        <taxon>Betaproteobacteria</taxon>
        <taxon>Burkholderiales</taxon>
        <taxon>Burkholderiaceae</taxon>
        <taxon>Robbsia</taxon>
    </lineage>
</organism>
<dbReference type="OrthoDB" id="129343at2"/>
<comment type="caution">
    <text evidence="1">The sequence shown here is derived from an EMBL/GenBank/DDBJ whole genome shotgun (WGS) entry which is preliminary data.</text>
</comment>
<reference evidence="1 2" key="1">
    <citation type="submission" date="2015-03" db="EMBL/GenBank/DDBJ databases">
        <title>Draft Genome Sequence of Burkholderia andropogonis type strain ICMP2807, isolated from Sorghum bicolor.</title>
        <authorList>
            <person name="Lopes-Santos L."/>
            <person name="Castro D.B."/>
            <person name="Ottoboni L.M."/>
            <person name="Park D."/>
            <person name="Weirc B.S."/>
            <person name="Destefano S.A."/>
        </authorList>
    </citation>
    <scope>NUCLEOTIDE SEQUENCE [LARGE SCALE GENOMIC DNA]</scope>
    <source>
        <strain evidence="1 2">ICMP2807</strain>
    </source>
</reference>
<dbReference type="InterPro" id="IPR032710">
    <property type="entry name" value="NTF2-like_dom_sf"/>
</dbReference>
<evidence type="ECO:0008006" key="3">
    <source>
        <dbReference type="Google" id="ProtNLM"/>
    </source>
</evidence>
<dbReference type="EMBL" id="LAQU01000085">
    <property type="protein sequence ID" value="KKB61026.1"/>
    <property type="molecule type" value="Genomic_DNA"/>
</dbReference>
<gene>
    <name evidence="1" type="ORF">WM40_25625</name>
</gene>
<dbReference type="SUPFAM" id="SSF54427">
    <property type="entry name" value="NTF2-like"/>
    <property type="match status" value="1"/>
</dbReference>
<dbReference type="Proteomes" id="UP000033618">
    <property type="component" value="Unassembled WGS sequence"/>
</dbReference>
<accession>A0A0F5JT71</accession>